<dbReference type="Proteomes" id="UP000824890">
    <property type="component" value="Unassembled WGS sequence"/>
</dbReference>
<dbReference type="SMART" id="SM00331">
    <property type="entry name" value="PP2C_SIG"/>
    <property type="match status" value="1"/>
</dbReference>
<evidence type="ECO:0000313" key="2">
    <source>
        <dbReference type="EMBL" id="KAH0894736.1"/>
    </source>
</evidence>
<protein>
    <recommendedName>
        <fullName evidence="1">PPM-type phosphatase domain-containing protein</fullName>
    </recommendedName>
</protein>
<reference evidence="2 3" key="1">
    <citation type="submission" date="2021-05" db="EMBL/GenBank/DDBJ databases">
        <title>Genome Assembly of Synthetic Allotetraploid Brassica napus Reveals Homoeologous Exchanges between Subgenomes.</title>
        <authorList>
            <person name="Davis J.T."/>
        </authorList>
    </citation>
    <scope>NUCLEOTIDE SEQUENCE [LARGE SCALE GENOMIC DNA]</scope>
    <source>
        <strain evidence="3">cv. Da-Ae</strain>
        <tissue evidence="2">Seedling</tissue>
    </source>
</reference>
<dbReference type="PANTHER" id="PTHR47992">
    <property type="entry name" value="PROTEIN PHOSPHATASE"/>
    <property type="match status" value="1"/>
</dbReference>
<dbReference type="InterPro" id="IPR001932">
    <property type="entry name" value="PPM-type_phosphatase-like_dom"/>
</dbReference>
<dbReference type="PROSITE" id="PS51746">
    <property type="entry name" value="PPM_2"/>
    <property type="match status" value="1"/>
</dbReference>
<gene>
    <name evidence="2" type="ORF">HID58_057165</name>
</gene>
<feature type="domain" description="PPM-type phosphatase" evidence="1">
    <location>
        <begin position="34"/>
        <end position="308"/>
    </location>
</feature>
<keyword evidence="3" id="KW-1185">Reference proteome</keyword>
<dbReference type="SMART" id="SM00332">
    <property type="entry name" value="PP2Cc"/>
    <property type="match status" value="1"/>
</dbReference>
<dbReference type="SUPFAM" id="SSF81606">
    <property type="entry name" value="PP2C-like"/>
    <property type="match status" value="1"/>
</dbReference>
<accession>A0ABQ8AQB5</accession>
<evidence type="ECO:0000259" key="1">
    <source>
        <dbReference type="PROSITE" id="PS51746"/>
    </source>
</evidence>
<dbReference type="InterPro" id="IPR036457">
    <property type="entry name" value="PPM-type-like_dom_sf"/>
</dbReference>
<evidence type="ECO:0000313" key="3">
    <source>
        <dbReference type="Proteomes" id="UP000824890"/>
    </source>
</evidence>
<name>A0ABQ8AQB5_BRANA</name>
<proteinExistence type="predicted"/>
<sequence length="388" mass="42643">MGGSTDGNQIYEIKDYGQENAVLHSEQHDHVHQGFGSVSSLAGGKGYNQDAAVLHLGYGTEGALCGVFDGHGEKGELVSKIVRNQLPSLLSGHMNNHSVTRDWKLIFETTFLLMDKRILKLKNTLDCSSSGTTAVLAVTHGNQVMVANLGDSRAVMIGTSENGEIKVVQLTTDLKPSVPSEAERIRKRNGRVLALESEPHIQRVWLPHENRPGLAMSRALGDFALKSYGVIATPQVSTHQITSRDQFLLLASDGVWDVLSNEEVAVVVMKSENEAGAANAVTEAAANAWRQKYPTVKVDDISVVCLFLNKRLHPQPHDVRSGVCRGINVTRTLTFWTDVIGIYVLELTGIIQMCFQTLMSLLYKLMTTFNEDIFVAETAEEHKLSFRT</sequence>
<organism evidence="2 3">
    <name type="scientific">Brassica napus</name>
    <name type="common">Rape</name>
    <dbReference type="NCBI Taxonomy" id="3708"/>
    <lineage>
        <taxon>Eukaryota</taxon>
        <taxon>Viridiplantae</taxon>
        <taxon>Streptophyta</taxon>
        <taxon>Embryophyta</taxon>
        <taxon>Tracheophyta</taxon>
        <taxon>Spermatophyta</taxon>
        <taxon>Magnoliopsida</taxon>
        <taxon>eudicotyledons</taxon>
        <taxon>Gunneridae</taxon>
        <taxon>Pentapetalae</taxon>
        <taxon>rosids</taxon>
        <taxon>malvids</taxon>
        <taxon>Brassicales</taxon>
        <taxon>Brassicaceae</taxon>
        <taxon>Brassiceae</taxon>
        <taxon>Brassica</taxon>
    </lineage>
</organism>
<dbReference type="Gene3D" id="3.60.40.10">
    <property type="entry name" value="PPM-type phosphatase domain"/>
    <property type="match status" value="1"/>
</dbReference>
<comment type="caution">
    <text evidence="2">The sequence shown here is derived from an EMBL/GenBank/DDBJ whole genome shotgun (WGS) entry which is preliminary data.</text>
</comment>
<dbReference type="EMBL" id="JAGKQM010000013">
    <property type="protein sequence ID" value="KAH0894736.1"/>
    <property type="molecule type" value="Genomic_DNA"/>
</dbReference>
<dbReference type="Pfam" id="PF00481">
    <property type="entry name" value="PP2C"/>
    <property type="match status" value="1"/>
</dbReference>
<dbReference type="CDD" id="cd00143">
    <property type="entry name" value="PP2Cc"/>
    <property type="match status" value="1"/>
</dbReference>
<dbReference type="InterPro" id="IPR015655">
    <property type="entry name" value="PP2C"/>
</dbReference>